<name>A0A8J7K890_9NEIS</name>
<feature type="transmembrane region" description="Helical" evidence="1">
    <location>
        <begin position="148"/>
        <end position="178"/>
    </location>
</feature>
<keyword evidence="1" id="KW-0812">Transmembrane</keyword>
<dbReference type="AlphaFoldDB" id="A0A8J7K890"/>
<protein>
    <submittedName>
        <fullName evidence="3">DUF4129 domain-containing protein</fullName>
    </submittedName>
</protein>
<keyword evidence="1" id="KW-1133">Transmembrane helix</keyword>
<evidence type="ECO:0000313" key="4">
    <source>
        <dbReference type="Proteomes" id="UP000604481"/>
    </source>
</evidence>
<comment type="caution">
    <text evidence="3">The sequence shown here is derived from an EMBL/GenBank/DDBJ whole genome shotgun (WGS) entry which is preliminary data.</text>
</comment>
<dbReference type="Pfam" id="PF13559">
    <property type="entry name" value="DUF4129"/>
    <property type="match status" value="1"/>
</dbReference>
<sequence length="523" mass="58822">MKLEQLQVDARPRPHAQAIDLGMALLREHARTVYLCWWALWLPLGLIVALLSPHGFLSWNWVILWWLRPLIERSTIFILSRGVFGETISVRQALRAWPRLLRKGWIRTLTWWRPIVTGRGLYQPVWVLEGADGAQATQRRRVLGARGAYGSAAWFGIICAHFEFVLQLALLSLLGLFFSSVDEMNPFLLLQDEFAPGRWENHLPLVGYLISAGLIGPYYAASCFTLYLNRRAELEGWDIEIALRRLLRRRQSLLDRGAAKSMLGLLVAGFCLVLPAPDSQAADCSKLPVPGDTAASRASAVSAQQRQLRASIDSLSRGQEFSHWECVTKWEAKTKVPEKIDTDEESWLSKLFRTRAPDLPVAEILKPLVITLAIALIVWLLWRNRRLLGGLLPAARDPERQIASEIAGLDIRPESLPGDIPTSVLQLWQRGQRREALALLYRASVSRLAHADSLEIAPGFTEGDCLQSARQAERQGLLSQPAGVLFAEITRAWQAAAYADRWPQDEQLRNLCLRWPPALGGQS</sequence>
<keyword evidence="1" id="KW-0472">Membrane</keyword>
<feature type="transmembrane region" description="Helical" evidence="1">
    <location>
        <begin position="364"/>
        <end position="382"/>
    </location>
</feature>
<evidence type="ECO:0000313" key="3">
    <source>
        <dbReference type="EMBL" id="MBE9609163.1"/>
    </source>
</evidence>
<dbReference type="RefSeq" id="WP_194115677.1">
    <property type="nucleotide sequence ID" value="NZ_JADFUA010000003.1"/>
</dbReference>
<feature type="transmembrane region" description="Helical" evidence="1">
    <location>
        <begin position="205"/>
        <end position="228"/>
    </location>
</feature>
<proteinExistence type="predicted"/>
<evidence type="ECO:0000259" key="2">
    <source>
        <dbReference type="Pfam" id="PF13559"/>
    </source>
</evidence>
<keyword evidence="4" id="KW-1185">Reference proteome</keyword>
<accession>A0A8J7K890</accession>
<gene>
    <name evidence="3" type="ORF">INR99_07365</name>
</gene>
<evidence type="ECO:0000256" key="1">
    <source>
        <dbReference type="SAM" id="Phobius"/>
    </source>
</evidence>
<dbReference type="Proteomes" id="UP000604481">
    <property type="component" value="Unassembled WGS sequence"/>
</dbReference>
<dbReference type="EMBL" id="JADFUA010000003">
    <property type="protein sequence ID" value="MBE9609163.1"/>
    <property type="molecule type" value="Genomic_DNA"/>
</dbReference>
<reference evidence="3 4" key="1">
    <citation type="submission" date="2020-10" db="EMBL/GenBank/DDBJ databases">
        <title>The genome sequence of Chitinilyticum litopenaei 4Y14.</title>
        <authorList>
            <person name="Liu Y."/>
        </authorList>
    </citation>
    <scope>NUCLEOTIDE SEQUENCE [LARGE SCALE GENOMIC DNA]</scope>
    <source>
        <strain evidence="3 4">4Y14</strain>
    </source>
</reference>
<dbReference type="InterPro" id="IPR025403">
    <property type="entry name" value="TgpA-like_C"/>
</dbReference>
<feature type="domain" description="Protein-glutamine gamma-glutamyltransferase-like C-terminal" evidence="2">
    <location>
        <begin position="440"/>
        <end position="512"/>
    </location>
</feature>
<feature type="transmembrane region" description="Helical" evidence="1">
    <location>
        <begin position="33"/>
        <end position="56"/>
    </location>
</feature>
<organism evidence="3 4">
    <name type="scientific">Chitinilyticum piscinae</name>
    <dbReference type="NCBI Taxonomy" id="2866724"/>
    <lineage>
        <taxon>Bacteria</taxon>
        <taxon>Pseudomonadati</taxon>
        <taxon>Pseudomonadota</taxon>
        <taxon>Betaproteobacteria</taxon>
        <taxon>Neisseriales</taxon>
        <taxon>Chitinibacteraceae</taxon>
        <taxon>Chitinilyticum</taxon>
    </lineage>
</organism>